<dbReference type="KEGG" id="lmes:AB8B23_02625"/>
<organism evidence="3">
    <name type="scientific">Leptotrichia mesophila</name>
    <dbReference type="NCBI Taxonomy" id="3239303"/>
    <lineage>
        <taxon>Bacteria</taxon>
        <taxon>Fusobacteriati</taxon>
        <taxon>Fusobacteriota</taxon>
        <taxon>Fusobacteriia</taxon>
        <taxon>Fusobacteriales</taxon>
        <taxon>Leptotrichiaceae</taxon>
        <taxon>Leptotrichia</taxon>
    </lineage>
</organism>
<reference evidence="3" key="1">
    <citation type="submission" date="2024-07" db="EMBL/GenBank/DDBJ databases">
        <authorList>
            <person name="Li X.-J."/>
            <person name="Wang X."/>
        </authorList>
    </citation>
    <scope>NUCLEOTIDE SEQUENCE</scope>
    <source>
        <strain evidence="3">HSP-342</strain>
    </source>
</reference>
<proteinExistence type="predicted"/>
<evidence type="ECO:0000259" key="1">
    <source>
        <dbReference type="Pfam" id="PF04986"/>
    </source>
</evidence>
<dbReference type="Pfam" id="PF14319">
    <property type="entry name" value="Zn_Tnp_IS91"/>
    <property type="match status" value="1"/>
</dbReference>
<protein>
    <submittedName>
        <fullName evidence="3">Transposase</fullName>
    </submittedName>
</protein>
<dbReference type="PANTHER" id="PTHR37023">
    <property type="entry name" value="TRANSPOSASE"/>
    <property type="match status" value="1"/>
</dbReference>
<name>A0AB39VAV2_9FUSO</name>
<dbReference type="RefSeq" id="WP_369713287.1">
    <property type="nucleotide sequence ID" value="NZ_CP165646.1"/>
</dbReference>
<dbReference type="GO" id="GO:0004803">
    <property type="term" value="F:transposase activity"/>
    <property type="evidence" value="ECO:0007669"/>
    <property type="project" value="InterPro"/>
</dbReference>
<dbReference type="AlphaFoldDB" id="A0AB39VAV2"/>
<dbReference type="Pfam" id="PF04986">
    <property type="entry name" value="Y2_Tnp"/>
    <property type="match status" value="1"/>
</dbReference>
<dbReference type="GO" id="GO:0003677">
    <property type="term" value="F:DNA binding"/>
    <property type="evidence" value="ECO:0007669"/>
    <property type="project" value="InterPro"/>
</dbReference>
<sequence>MTNITQNKLKYIFSNNNILLDSLKFCKKNNIGDSHLEYIKLSIDTFLACRDISKGFVKFKRPLCPVTHLFPITCKSKLCPSCGYRYSMTWSENIQKHILDIEHRHVLFTVPEECRKFFFYDRSLLSKLSTAVNQVFKFVFHNISRKRKRKNKISEHSKYYFTDSDIVHYGLISVIHTFGRDLKWNPHVHAIVSLGGFNKNLEFRKMRYFNVDTIAGQWKYLLKIIENGSYPSKKIEKDARNTATKLYKENRRFFFNVGNGDINSTKGIIKYLGRYLARSPIAEYKITDITDKEVTFFFNDLANDKKKTYITMPSERFVSHILIHLPPKNFKMVNRYGFYSRHISDRLKEAIDAFRKNIAVLRYSFYQRQMYKTFGMNPFYCPVCKVKMIVWEFYHYRYPPLKKYY</sequence>
<dbReference type="GO" id="GO:0006313">
    <property type="term" value="P:DNA transposition"/>
    <property type="evidence" value="ECO:0007669"/>
    <property type="project" value="InterPro"/>
</dbReference>
<dbReference type="EMBL" id="CP165646">
    <property type="protein sequence ID" value="XDU65074.1"/>
    <property type="molecule type" value="Genomic_DNA"/>
</dbReference>
<gene>
    <name evidence="3" type="ORF">AB8B23_02625</name>
</gene>
<feature type="domain" description="Transposase IS801/IS1294" evidence="1">
    <location>
        <begin position="170"/>
        <end position="342"/>
    </location>
</feature>
<dbReference type="InterPro" id="IPR007069">
    <property type="entry name" value="Transposase_32"/>
</dbReference>
<evidence type="ECO:0000259" key="2">
    <source>
        <dbReference type="Pfam" id="PF14319"/>
    </source>
</evidence>
<evidence type="ECO:0000313" key="3">
    <source>
        <dbReference type="EMBL" id="XDU65074.1"/>
    </source>
</evidence>
<accession>A0AB39VAV2</accession>
<feature type="domain" description="Transposase zinc-binding" evidence="2">
    <location>
        <begin position="36"/>
        <end position="110"/>
    </location>
</feature>
<dbReference type="InterPro" id="IPR026889">
    <property type="entry name" value="Zn_Tnp"/>
</dbReference>
<dbReference type="PANTHER" id="PTHR37023:SF1">
    <property type="entry name" value="ISSOD25 TRANSPOSASE TNPA_ISSOD25"/>
    <property type="match status" value="1"/>
</dbReference>